<dbReference type="Pfam" id="PF07980">
    <property type="entry name" value="SusD_RagB"/>
    <property type="match status" value="1"/>
</dbReference>
<feature type="domain" description="RagB/SusD" evidence="6">
    <location>
        <begin position="368"/>
        <end position="461"/>
    </location>
</feature>
<keyword evidence="3" id="KW-0732">Signal</keyword>
<sequence length="510" mass="57719">MKKLSFILSIVGLQLCTSCNNWLDVTPQGQIEAENLYQTTRGCNSALGGIYYTFSGSNLYGQTLSYGLLDVFAQYWDFASTPDHMYYQAAQYDYENQTVVSAFGNVWSNLYYAITQCNAFIEYSTPYRDDIDNYNLLLGEVYALRAFAHMELFELFGPVIHTKADLSKSAIAYRTAYNNVSQGFDTGETVLENAADDLKQALTLLVNDPIRNGEIGRTEDGNTSVIDYQDVLNFRGARMNYFCVLGLMARLEMLRQNPEDAYVYATQVLKECEGIISLVDKANIMTPSTSRINNFSTEMLGSFYVNDLYTTSGNLFGMGGRTASTTTGILIDGNRYSALERFVYDRQPDGDAGLDTRFAVWFQSSSEYSNYDFTKFLEPVERQGLGSAYYPEIPIMRLSEIYYIACEAQIGKDNALALQYLNDVRNNRNLSLIQTVPDDATLLEYLVREMRKDFIGDGRTFLMHKRLFYDIYTVRGETIPASDNIFVIPIPDDEYEFSGIEKPGNTTDNN</sequence>
<dbReference type="InterPro" id="IPR033985">
    <property type="entry name" value="SusD-like_N"/>
</dbReference>
<dbReference type="GO" id="GO:0009279">
    <property type="term" value="C:cell outer membrane"/>
    <property type="evidence" value="ECO:0007669"/>
    <property type="project" value="UniProtKB-SubCell"/>
</dbReference>
<evidence type="ECO:0000313" key="8">
    <source>
        <dbReference type="EMBL" id="RGU57436.1"/>
    </source>
</evidence>
<organism evidence="8 9">
    <name type="scientific">Odoribacter splanchnicus</name>
    <dbReference type="NCBI Taxonomy" id="28118"/>
    <lineage>
        <taxon>Bacteria</taxon>
        <taxon>Pseudomonadati</taxon>
        <taxon>Bacteroidota</taxon>
        <taxon>Bacteroidia</taxon>
        <taxon>Bacteroidales</taxon>
        <taxon>Odoribacteraceae</taxon>
        <taxon>Odoribacter</taxon>
    </lineage>
</organism>
<comment type="caution">
    <text evidence="8">The sequence shown here is derived from an EMBL/GenBank/DDBJ whole genome shotgun (WGS) entry which is preliminary data.</text>
</comment>
<protein>
    <submittedName>
        <fullName evidence="8">RagB/SusD family nutrient uptake outer membrane protein</fullName>
    </submittedName>
</protein>
<reference evidence="8 9" key="1">
    <citation type="submission" date="2018-08" db="EMBL/GenBank/DDBJ databases">
        <title>A genome reference for cultivated species of the human gut microbiota.</title>
        <authorList>
            <person name="Zou Y."/>
            <person name="Xue W."/>
            <person name="Luo G."/>
        </authorList>
    </citation>
    <scope>NUCLEOTIDE SEQUENCE [LARGE SCALE GENOMIC DNA]</scope>
    <source>
        <strain evidence="8 9">AF16-14</strain>
    </source>
</reference>
<evidence type="ECO:0000313" key="9">
    <source>
        <dbReference type="Proteomes" id="UP000284243"/>
    </source>
</evidence>
<accession>A0A412TUE0</accession>
<dbReference type="SUPFAM" id="SSF48452">
    <property type="entry name" value="TPR-like"/>
    <property type="match status" value="1"/>
</dbReference>
<evidence type="ECO:0000256" key="5">
    <source>
        <dbReference type="ARBA" id="ARBA00023237"/>
    </source>
</evidence>
<dbReference type="InterPro" id="IPR011990">
    <property type="entry name" value="TPR-like_helical_dom_sf"/>
</dbReference>
<name>A0A412TUE0_9BACT</name>
<proteinExistence type="inferred from homology"/>
<dbReference type="RefSeq" id="WP_087395332.1">
    <property type="nucleotide sequence ID" value="NZ_JBBNFH010000045.1"/>
</dbReference>
<dbReference type="InterPro" id="IPR012944">
    <property type="entry name" value="SusD_RagB_dom"/>
</dbReference>
<evidence type="ECO:0000256" key="2">
    <source>
        <dbReference type="ARBA" id="ARBA00006275"/>
    </source>
</evidence>
<evidence type="ECO:0000256" key="4">
    <source>
        <dbReference type="ARBA" id="ARBA00023136"/>
    </source>
</evidence>
<evidence type="ECO:0000256" key="3">
    <source>
        <dbReference type="ARBA" id="ARBA00022729"/>
    </source>
</evidence>
<dbReference type="EMBL" id="QRYC01000005">
    <property type="protein sequence ID" value="RGU57436.1"/>
    <property type="molecule type" value="Genomic_DNA"/>
</dbReference>
<evidence type="ECO:0000259" key="6">
    <source>
        <dbReference type="Pfam" id="PF07980"/>
    </source>
</evidence>
<dbReference type="Pfam" id="PF14322">
    <property type="entry name" value="SusD-like_3"/>
    <property type="match status" value="1"/>
</dbReference>
<dbReference type="Proteomes" id="UP000284243">
    <property type="component" value="Unassembled WGS sequence"/>
</dbReference>
<comment type="subcellular location">
    <subcellularLocation>
        <location evidence="1">Cell outer membrane</location>
    </subcellularLocation>
</comment>
<feature type="domain" description="SusD-like N-terminal" evidence="7">
    <location>
        <begin position="81"/>
        <end position="208"/>
    </location>
</feature>
<comment type="similarity">
    <text evidence="2">Belongs to the SusD family.</text>
</comment>
<keyword evidence="5" id="KW-0998">Cell outer membrane</keyword>
<gene>
    <name evidence="8" type="ORF">DWW57_05600</name>
</gene>
<keyword evidence="4" id="KW-0472">Membrane</keyword>
<dbReference type="AlphaFoldDB" id="A0A412TUE0"/>
<evidence type="ECO:0000259" key="7">
    <source>
        <dbReference type="Pfam" id="PF14322"/>
    </source>
</evidence>
<dbReference type="Gene3D" id="1.25.40.390">
    <property type="match status" value="1"/>
</dbReference>
<evidence type="ECO:0000256" key="1">
    <source>
        <dbReference type="ARBA" id="ARBA00004442"/>
    </source>
</evidence>